<proteinExistence type="predicted"/>
<sequence>MEMVQEVAESQRTKDENKDASATAGLLEKLSVEDKKSEEKAKDGGSLEAKEESEIEPGKTDADSKGEEPVSST</sequence>
<evidence type="ECO:0000256" key="1">
    <source>
        <dbReference type="SAM" id="MobiDB-lite"/>
    </source>
</evidence>
<dbReference type="Proteomes" id="UP000823749">
    <property type="component" value="Chromosome 1"/>
</dbReference>
<organism evidence="2 3">
    <name type="scientific">Rhododendron griersonianum</name>
    <dbReference type="NCBI Taxonomy" id="479676"/>
    <lineage>
        <taxon>Eukaryota</taxon>
        <taxon>Viridiplantae</taxon>
        <taxon>Streptophyta</taxon>
        <taxon>Embryophyta</taxon>
        <taxon>Tracheophyta</taxon>
        <taxon>Spermatophyta</taxon>
        <taxon>Magnoliopsida</taxon>
        <taxon>eudicotyledons</taxon>
        <taxon>Gunneridae</taxon>
        <taxon>Pentapetalae</taxon>
        <taxon>asterids</taxon>
        <taxon>Ericales</taxon>
        <taxon>Ericaceae</taxon>
        <taxon>Ericoideae</taxon>
        <taxon>Rhodoreae</taxon>
        <taxon>Rhododendron</taxon>
    </lineage>
</organism>
<comment type="caution">
    <text evidence="2">The sequence shown here is derived from an EMBL/GenBank/DDBJ whole genome shotgun (WGS) entry which is preliminary data.</text>
</comment>
<dbReference type="AlphaFoldDB" id="A0AAV6LQC2"/>
<evidence type="ECO:0000313" key="3">
    <source>
        <dbReference type="Proteomes" id="UP000823749"/>
    </source>
</evidence>
<protein>
    <submittedName>
        <fullName evidence="2">Uncharacterized protein</fullName>
    </submittedName>
</protein>
<feature type="region of interest" description="Disordered" evidence="1">
    <location>
        <begin position="1"/>
        <end position="73"/>
    </location>
</feature>
<evidence type="ECO:0000313" key="2">
    <source>
        <dbReference type="EMBL" id="KAG5567031.1"/>
    </source>
</evidence>
<keyword evidence="3" id="KW-1185">Reference proteome</keyword>
<feature type="compositionally biased region" description="Basic and acidic residues" evidence="1">
    <location>
        <begin position="30"/>
        <end position="73"/>
    </location>
</feature>
<dbReference type="EMBL" id="JACTNZ010000001">
    <property type="protein sequence ID" value="KAG5567031.1"/>
    <property type="molecule type" value="Genomic_DNA"/>
</dbReference>
<accession>A0AAV6LQC2</accession>
<feature type="compositionally biased region" description="Basic and acidic residues" evidence="1">
    <location>
        <begin position="9"/>
        <end position="19"/>
    </location>
</feature>
<reference evidence="2" key="1">
    <citation type="submission" date="2020-08" db="EMBL/GenBank/DDBJ databases">
        <title>Plant Genome Project.</title>
        <authorList>
            <person name="Zhang R.-G."/>
        </authorList>
    </citation>
    <scope>NUCLEOTIDE SEQUENCE</scope>
    <source>
        <strain evidence="2">WSP0</strain>
        <tissue evidence="2">Leaf</tissue>
    </source>
</reference>
<name>A0AAV6LQC2_9ERIC</name>
<gene>
    <name evidence="2" type="ORF">RHGRI_002559</name>
</gene>